<evidence type="ECO:0000313" key="9">
    <source>
        <dbReference type="Proteomes" id="UP000002058"/>
    </source>
</evidence>
<dbReference type="CDD" id="cd12148">
    <property type="entry name" value="fungal_TF_MHR"/>
    <property type="match status" value="1"/>
</dbReference>
<feature type="compositionally biased region" description="Basic and acidic residues" evidence="5">
    <location>
        <begin position="327"/>
        <end position="340"/>
    </location>
</feature>
<dbReference type="SMART" id="SM00027">
    <property type="entry name" value="EH"/>
    <property type="match status" value="1"/>
</dbReference>
<dbReference type="SMART" id="SM00066">
    <property type="entry name" value="GAL4"/>
    <property type="match status" value="1"/>
</dbReference>
<keyword evidence="2" id="KW-0238">DNA-binding</keyword>
<gene>
    <name evidence="8" type="ORF">UREG_05062</name>
</gene>
<feature type="domain" description="Zn(2)-C6 fungal-type" evidence="7">
    <location>
        <begin position="517"/>
        <end position="546"/>
    </location>
</feature>
<dbReference type="Gene3D" id="1.10.238.10">
    <property type="entry name" value="EF-hand"/>
    <property type="match status" value="1"/>
</dbReference>
<dbReference type="GO" id="GO:0008270">
    <property type="term" value="F:zinc ion binding"/>
    <property type="evidence" value="ECO:0007669"/>
    <property type="project" value="InterPro"/>
</dbReference>
<dbReference type="EMBL" id="CH476617">
    <property type="protein sequence ID" value="EEP80220.1"/>
    <property type="molecule type" value="Genomic_DNA"/>
</dbReference>
<feature type="region of interest" description="Disordered" evidence="5">
    <location>
        <begin position="190"/>
        <end position="371"/>
    </location>
</feature>
<feature type="compositionally biased region" description="Polar residues" evidence="5">
    <location>
        <begin position="249"/>
        <end position="258"/>
    </location>
</feature>
<evidence type="ECO:0000313" key="8">
    <source>
        <dbReference type="EMBL" id="EEP80220.1"/>
    </source>
</evidence>
<keyword evidence="9" id="KW-1185">Reference proteome</keyword>
<dbReference type="OrthoDB" id="10250282at2759"/>
<dbReference type="PROSITE" id="PS50031">
    <property type="entry name" value="EH"/>
    <property type="match status" value="1"/>
</dbReference>
<reference evidence="9" key="1">
    <citation type="journal article" date="2009" name="Genome Res.">
        <title>Comparative genomic analyses of the human fungal pathogens Coccidioides and their relatives.</title>
        <authorList>
            <person name="Sharpton T.J."/>
            <person name="Stajich J.E."/>
            <person name="Rounsley S.D."/>
            <person name="Gardner M.J."/>
            <person name="Wortman J.R."/>
            <person name="Jordar V.S."/>
            <person name="Maiti R."/>
            <person name="Kodira C.D."/>
            <person name="Neafsey D.E."/>
            <person name="Zeng Q."/>
            <person name="Hung C.-Y."/>
            <person name="McMahan C."/>
            <person name="Muszewska A."/>
            <person name="Grynberg M."/>
            <person name="Mandel M.A."/>
            <person name="Kellner E.M."/>
            <person name="Barker B.M."/>
            <person name="Galgiani J.N."/>
            <person name="Orbach M.J."/>
            <person name="Kirkland T.N."/>
            <person name="Cole G.T."/>
            <person name="Henn M.R."/>
            <person name="Birren B.W."/>
            <person name="Taylor J.W."/>
        </authorList>
    </citation>
    <scope>NUCLEOTIDE SEQUENCE [LARGE SCALE GENOMIC DNA]</scope>
    <source>
        <strain evidence="9">UAMH 1704</strain>
    </source>
</reference>
<protein>
    <recommendedName>
        <fullName evidence="10">Zn(2)-C6 fungal-type domain-containing protein</fullName>
    </recommendedName>
</protein>
<accession>C4JRH3</accession>
<feature type="region of interest" description="Disordered" evidence="5">
    <location>
        <begin position="53"/>
        <end position="73"/>
    </location>
</feature>
<organism evidence="8 9">
    <name type="scientific">Uncinocarpus reesii (strain UAMH 1704)</name>
    <dbReference type="NCBI Taxonomy" id="336963"/>
    <lineage>
        <taxon>Eukaryota</taxon>
        <taxon>Fungi</taxon>
        <taxon>Dikarya</taxon>
        <taxon>Ascomycota</taxon>
        <taxon>Pezizomycotina</taxon>
        <taxon>Eurotiomycetes</taxon>
        <taxon>Eurotiomycetidae</taxon>
        <taxon>Onygenales</taxon>
        <taxon>Onygenaceae</taxon>
        <taxon>Uncinocarpus</taxon>
    </lineage>
</organism>
<dbReference type="InterPro" id="IPR036864">
    <property type="entry name" value="Zn2-C6_fun-type_DNA-bd_sf"/>
</dbReference>
<keyword evidence="3" id="KW-0804">Transcription</keyword>
<dbReference type="AlphaFoldDB" id="C4JRH3"/>
<dbReference type="InterPro" id="IPR011992">
    <property type="entry name" value="EF-hand-dom_pair"/>
</dbReference>
<dbReference type="Pfam" id="PF12763">
    <property type="entry name" value="EH"/>
    <property type="match status" value="1"/>
</dbReference>
<dbReference type="SUPFAM" id="SSF47473">
    <property type="entry name" value="EF-hand"/>
    <property type="match status" value="1"/>
</dbReference>
<dbReference type="GO" id="GO:0000981">
    <property type="term" value="F:DNA-binding transcription factor activity, RNA polymerase II-specific"/>
    <property type="evidence" value="ECO:0007669"/>
    <property type="project" value="InterPro"/>
</dbReference>
<feature type="compositionally biased region" description="Low complexity" evidence="5">
    <location>
        <begin position="261"/>
        <end position="284"/>
    </location>
</feature>
<feature type="compositionally biased region" description="Basic and acidic residues" evidence="5">
    <location>
        <begin position="359"/>
        <end position="371"/>
    </location>
</feature>
<evidence type="ECO:0000256" key="2">
    <source>
        <dbReference type="ARBA" id="ARBA00023125"/>
    </source>
</evidence>
<evidence type="ECO:0000256" key="4">
    <source>
        <dbReference type="ARBA" id="ARBA00023242"/>
    </source>
</evidence>
<dbReference type="PANTHER" id="PTHR47431">
    <property type="entry name" value="ZN(II)2CYS6 TRANSCRIPTION FACTOR (EUROFUNG)-RELATED"/>
    <property type="match status" value="1"/>
</dbReference>
<dbReference type="KEGG" id="ure:UREG_05062"/>
<dbReference type="InParanoid" id="C4JRH3"/>
<dbReference type="Proteomes" id="UP000002058">
    <property type="component" value="Unassembled WGS sequence"/>
</dbReference>
<dbReference type="VEuPathDB" id="FungiDB:UREG_05062"/>
<evidence type="ECO:0000259" key="6">
    <source>
        <dbReference type="PROSITE" id="PS50031"/>
    </source>
</evidence>
<keyword evidence="4" id="KW-0539">Nucleus</keyword>
<dbReference type="InterPro" id="IPR000261">
    <property type="entry name" value="EH_dom"/>
</dbReference>
<dbReference type="eggNOG" id="KOG0998">
    <property type="taxonomic scope" value="Eukaryota"/>
</dbReference>
<name>C4JRH3_UNCRE</name>
<feature type="compositionally biased region" description="Low complexity" evidence="5">
    <location>
        <begin position="147"/>
        <end position="157"/>
    </location>
</feature>
<sequence>MPKNERNGGSLYRGTFQGDRTDASLDALRGAMVVFPSQAGKATAILNSGIQSKNAESTNEHKCHDVSQSTESVRSRVKQFSSGATGTLESPTVTPGNSTQMEYPQHIAAKLAVERSAVQTSLNRGTKLPTPMVTGIYESQRVKGHSSHSALHSTATHPNDQTTSLSTTRENIKLLSKETFTDAGLDVIGKPDTISSMDKNSPKGPPALPPRKKEAPRVPPKSATISADAARRLRLDSHRQPEILRRSTSKPTLLPQHTSRSESSLADAIAASSLASSRAASPSKMESKPPPPPPRRSQPRSNLLLQAPHADRNKSRTPSPSKGLKKTLRDETKSDSDAPRRKSPKRVTIDPRPYIFDKGNQKRRPDQITDKDRKTYEGVWAANKGIARFGLMDVPDIEERRIRKSVSFEDLVFNIVVDDIWSRSRLPRPKLEEIWNLVSHDALGMLSREEFVVGMWLIDLSLMGHKLPTKVPRTFARANFCSRTNMDADSKNELRLGKTPAGRGTRKKFTKPPVKVACLSCRASRIRCDGKDPCSSCTLKGKDCSYLPSRRGGPRKKKVIPAASVALESPDSKLWNVIQPIPRLDEGMRRCGRTFWPDRIDPTSNIELFNQVDTLAVPGAGLRALDFPVEVQSMFEGLFVPQSTTSYTPLAPETVPVHISPSAPTRVRVYGSEQDMSVAYTSSDTIPCEMCQSNVYCSLNGYYTFIHDYFPIFPPAPAPPCVEAPLDMPATPDMASDNPPLTYHPKSPVTLAISAILARVPHPTDPDPSSPESVLIRRSYSHKFALAALESVEGESELIESCASPAEALQNERAIPKRLPVHPNTPVELESILALLILSIYEYTQRGNLVKMRKRAGEAYVMAINMSLHSLGREDDVFAEARRRAWWMTGSIVSTTPPTILVTDPRFVTPLPHFAADTEAWSVLVQSQQVLTSATQYICDLNRALRSRADMSRIYEHIPDSSDVSPCVSPPASDASSGYSWVSEESFPFSSYDSTAVCLESALTIARMFDSLPYPNPFYGNGRFAGLRLSCDPMPRTMPSFACCAMQSSYAMLMLYYKSHVTRHDGKKSPLGNVDQLREKLRHGLQCVVGAVKNYAIAFEALDGMRGWHPFPHKPCPS</sequence>
<evidence type="ECO:0000256" key="1">
    <source>
        <dbReference type="ARBA" id="ARBA00023015"/>
    </source>
</evidence>
<feature type="region of interest" description="Disordered" evidence="5">
    <location>
        <begin position="140"/>
        <end position="167"/>
    </location>
</feature>
<dbReference type="GO" id="GO:0003677">
    <property type="term" value="F:DNA binding"/>
    <property type="evidence" value="ECO:0007669"/>
    <property type="project" value="UniProtKB-KW"/>
</dbReference>
<dbReference type="PROSITE" id="PS00463">
    <property type="entry name" value="ZN2_CY6_FUNGAL_1"/>
    <property type="match status" value="1"/>
</dbReference>
<evidence type="ECO:0000256" key="3">
    <source>
        <dbReference type="ARBA" id="ARBA00023163"/>
    </source>
</evidence>
<dbReference type="SUPFAM" id="SSF57701">
    <property type="entry name" value="Zn2/Cys6 DNA-binding domain"/>
    <property type="match status" value="1"/>
</dbReference>
<proteinExistence type="predicted"/>
<dbReference type="HOGENOM" id="CLU_280777_0_0_1"/>
<evidence type="ECO:0008006" key="10">
    <source>
        <dbReference type="Google" id="ProtNLM"/>
    </source>
</evidence>
<feature type="compositionally biased region" description="Polar residues" evidence="5">
    <location>
        <begin position="158"/>
        <end position="167"/>
    </location>
</feature>
<evidence type="ECO:0000259" key="7">
    <source>
        <dbReference type="PROSITE" id="PS50048"/>
    </source>
</evidence>
<keyword evidence="1" id="KW-0805">Transcription regulation</keyword>
<evidence type="ECO:0000256" key="5">
    <source>
        <dbReference type="SAM" id="MobiDB-lite"/>
    </source>
</evidence>
<dbReference type="InterPro" id="IPR001138">
    <property type="entry name" value="Zn2Cys6_DnaBD"/>
</dbReference>
<dbReference type="STRING" id="336963.C4JRH3"/>
<dbReference type="RefSeq" id="XP_002584373.1">
    <property type="nucleotide sequence ID" value="XM_002584327.1"/>
</dbReference>
<dbReference type="Pfam" id="PF00172">
    <property type="entry name" value="Zn_clus"/>
    <property type="match status" value="1"/>
</dbReference>
<dbReference type="PANTHER" id="PTHR47431:SF5">
    <property type="entry name" value="ZN(II)2CYS6 TRANSCRIPTION FACTOR (EUROFUNG)"/>
    <property type="match status" value="1"/>
</dbReference>
<feature type="compositionally biased region" description="Basic and acidic residues" evidence="5">
    <location>
        <begin position="229"/>
        <end position="245"/>
    </location>
</feature>
<dbReference type="PROSITE" id="PS50048">
    <property type="entry name" value="ZN2_CY6_FUNGAL_2"/>
    <property type="match status" value="1"/>
</dbReference>
<dbReference type="Gene3D" id="4.10.240.10">
    <property type="entry name" value="Zn(2)-C6 fungal-type DNA-binding domain"/>
    <property type="match status" value="1"/>
</dbReference>
<dbReference type="GeneID" id="8443372"/>
<feature type="domain" description="EH" evidence="6">
    <location>
        <begin position="393"/>
        <end position="472"/>
    </location>
</feature>
<dbReference type="CDD" id="cd00067">
    <property type="entry name" value="GAL4"/>
    <property type="match status" value="1"/>
</dbReference>